<dbReference type="Pfam" id="PF13432">
    <property type="entry name" value="TPR_16"/>
    <property type="match status" value="1"/>
</dbReference>
<dbReference type="Proteomes" id="UP000199379">
    <property type="component" value="Unassembled WGS sequence"/>
</dbReference>
<reference evidence="4 5" key="1">
    <citation type="submission" date="2016-10" db="EMBL/GenBank/DDBJ databases">
        <authorList>
            <person name="de Groot N.N."/>
        </authorList>
    </citation>
    <scope>NUCLEOTIDE SEQUENCE [LARGE SCALE GENOMIC DNA]</scope>
    <source>
        <strain evidence="4 5">DSM 29340</strain>
    </source>
</reference>
<organism evidence="4 5">
    <name type="scientific">Cribrihabitans marinus</name>
    <dbReference type="NCBI Taxonomy" id="1227549"/>
    <lineage>
        <taxon>Bacteria</taxon>
        <taxon>Pseudomonadati</taxon>
        <taxon>Pseudomonadota</taxon>
        <taxon>Alphaproteobacteria</taxon>
        <taxon>Rhodobacterales</taxon>
        <taxon>Paracoccaceae</taxon>
        <taxon>Cribrihabitans</taxon>
    </lineage>
</organism>
<dbReference type="InterPro" id="IPR051722">
    <property type="entry name" value="Endocytosis_PI4K-reg_protein"/>
</dbReference>
<dbReference type="OrthoDB" id="495305at2"/>
<keyword evidence="5" id="KW-1185">Reference proteome</keyword>
<dbReference type="RefSeq" id="WP_092366749.1">
    <property type="nucleotide sequence ID" value="NZ_BMGV01000006.1"/>
</dbReference>
<keyword evidence="3" id="KW-0802">TPR repeat</keyword>
<dbReference type="Gene3D" id="1.25.40.10">
    <property type="entry name" value="Tetratricopeptide repeat domain"/>
    <property type="match status" value="1"/>
</dbReference>
<name>A0A1H7AL26_9RHOB</name>
<evidence type="ECO:0000313" key="4">
    <source>
        <dbReference type="EMBL" id="SEJ66333.1"/>
    </source>
</evidence>
<evidence type="ECO:0000256" key="1">
    <source>
        <dbReference type="ARBA" id="ARBA00002550"/>
    </source>
</evidence>
<evidence type="ECO:0000313" key="5">
    <source>
        <dbReference type="Proteomes" id="UP000199379"/>
    </source>
</evidence>
<dbReference type="AlphaFoldDB" id="A0A1H7AL26"/>
<proteinExistence type="inferred from homology"/>
<dbReference type="SUPFAM" id="SSF48452">
    <property type="entry name" value="TPR-like"/>
    <property type="match status" value="1"/>
</dbReference>
<comment type="similarity">
    <text evidence="2">Belongs to the YPP1 family.</text>
</comment>
<dbReference type="InterPro" id="IPR011990">
    <property type="entry name" value="TPR-like_helical_dom_sf"/>
</dbReference>
<sequence length="181" mass="19548">MNAAIAVIAAVAACDSGGTDLPEDPFPPGIDHRKDAVDGVEVGQRLMAAGEYELALDSFTRAALDQGMTTEILTGLGTANLELGRLGQAEGMLRRAVEEAPDWPEAWNNLGVLLMEKGEIPEATQVFRKAYALDNGESDAIRENLRLSLANLENPVNTEPTEKDYKVVQRSPGEFVIRKTP</sequence>
<dbReference type="STRING" id="1227549.SAMN05444007_10684"/>
<feature type="repeat" description="TPR" evidence="3">
    <location>
        <begin position="104"/>
        <end position="137"/>
    </location>
</feature>
<dbReference type="PANTHER" id="PTHR23083:SF464">
    <property type="entry name" value="TETRATRICOPEPTIDE REPEAT DOMAIN 7, ISOFORM A"/>
    <property type="match status" value="1"/>
</dbReference>
<dbReference type="PANTHER" id="PTHR23083">
    <property type="entry name" value="TETRATRICOPEPTIDE REPEAT PROTEIN, TPR"/>
    <property type="match status" value="1"/>
</dbReference>
<protein>
    <submittedName>
        <fullName evidence="4">Tetratricopeptide repeat-containing protein</fullName>
    </submittedName>
</protein>
<dbReference type="InterPro" id="IPR019734">
    <property type="entry name" value="TPR_rpt"/>
</dbReference>
<dbReference type="EMBL" id="FNYD01000006">
    <property type="protein sequence ID" value="SEJ66333.1"/>
    <property type="molecule type" value="Genomic_DNA"/>
</dbReference>
<comment type="function">
    <text evidence="1">Involved in endocytosis.</text>
</comment>
<dbReference type="SMART" id="SM00028">
    <property type="entry name" value="TPR"/>
    <property type="match status" value="2"/>
</dbReference>
<dbReference type="PROSITE" id="PS50005">
    <property type="entry name" value="TPR"/>
    <property type="match status" value="1"/>
</dbReference>
<gene>
    <name evidence="4" type="ORF">SAMN05444007_10684</name>
</gene>
<accession>A0A1H7AL26</accession>
<evidence type="ECO:0000256" key="2">
    <source>
        <dbReference type="ARBA" id="ARBA00038251"/>
    </source>
</evidence>
<evidence type="ECO:0000256" key="3">
    <source>
        <dbReference type="PROSITE-ProRule" id="PRU00339"/>
    </source>
</evidence>